<dbReference type="EMBL" id="JAZHFV010000001">
    <property type="protein sequence ID" value="MEX4006473.1"/>
    <property type="molecule type" value="Genomic_DNA"/>
</dbReference>
<feature type="domain" description="CHAD" evidence="2">
    <location>
        <begin position="12"/>
        <end position="295"/>
    </location>
</feature>
<dbReference type="SMART" id="SM00880">
    <property type="entry name" value="CHAD"/>
    <property type="match status" value="1"/>
</dbReference>
<dbReference type="Proteomes" id="UP001559025">
    <property type="component" value="Unassembled WGS sequence"/>
</dbReference>
<evidence type="ECO:0000256" key="1">
    <source>
        <dbReference type="SAM" id="MobiDB-lite"/>
    </source>
</evidence>
<proteinExistence type="predicted"/>
<dbReference type="InterPro" id="IPR007899">
    <property type="entry name" value="CHAD_dom"/>
</dbReference>
<sequence length="302" mass="33315">MTAQPVFRIAPSRSLDAEVMRILDETGGRVIGHLEDREGDHGKALHEARKGIKKLRALLLLVRAADKPLMKGEGRRLRDAARLIAGPREATAAVETVDRFIAAFPEKVEACHLAEIRDALDARHARITGQALDEARDEAAAMCRAALERLRRSQPLADVSDGAVLAKGFAKALKHWGKALEKARARGEPEEFHELRKAVKAHWAQLGLLRDFMGGNIRKRRAEVEELGERLGEINDIHVMRDGLASGALGLPEAIDTKPFDRLLRKNVGALSKQALSEARRLLADAPEKPKKRLRRSIAKAA</sequence>
<gene>
    <name evidence="3" type="ORF">V1479_04100</name>
</gene>
<evidence type="ECO:0000313" key="3">
    <source>
        <dbReference type="EMBL" id="MEX4006473.1"/>
    </source>
</evidence>
<name>A0ABV3WP82_9HYPH</name>
<protein>
    <submittedName>
        <fullName evidence="3">CHAD domain-containing protein</fullName>
    </submittedName>
</protein>
<dbReference type="Gene3D" id="1.40.20.10">
    <property type="entry name" value="CHAD domain"/>
    <property type="match status" value="1"/>
</dbReference>
<feature type="compositionally biased region" description="Basic residues" evidence="1">
    <location>
        <begin position="290"/>
        <end position="302"/>
    </location>
</feature>
<comment type="caution">
    <text evidence="3">The sequence shown here is derived from an EMBL/GenBank/DDBJ whole genome shotgun (WGS) entry which is preliminary data.</text>
</comment>
<accession>A0ABV3WP82</accession>
<dbReference type="Pfam" id="PF05235">
    <property type="entry name" value="CHAD"/>
    <property type="match status" value="1"/>
</dbReference>
<organism evidence="3 4">
    <name type="scientific">Neoaquamicrobium sediminum</name>
    <dbReference type="NCBI Taxonomy" id="1849104"/>
    <lineage>
        <taxon>Bacteria</taxon>
        <taxon>Pseudomonadati</taxon>
        <taxon>Pseudomonadota</taxon>
        <taxon>Alphaproteobacteria</taxon>
        <taxon>Hyphomicrobiales</taxon>
        <taxon>Phyllobacteriaceae</taxon>
        <taxon>Neoaquamicrobium</taxon>
    </lineage>
</organism>
<dbReference type="PANTHER" id="PTHR39339:SF1">
    <property type="entry name" value="CHAD DOMAIN-CONTAINING PROTEIN"/>
    <property type="match status" value="1"/>
</dbReference>
<dbReference type="PANTHER" id="PTHR39339">
    <property type="entry name" value="SLR1444 PROTEIN"/>
    <property type="match status" value="1"/>
</dbReference>
<keyword evidence="4" id="KW-1185">Reference proteome</keyword>
<feature type="region of interest" description="Disordered" evidence="1">
    <location>
        <begin position="283"/>
        <end position="302"/>
    </location>
</feature>
<dbReference type="PROSITE" id="PS51708">
    <property type="entry name" value="CHAD"/>
    <property type="match status" value="1"/>
</dbReference>
<dbReference type="RefSeq" id="WP_368801775.1">
    <property type="nucleotide sequence ID" value="NZ_JAZHFV010000001.1"/>
</dbReference>
<evidence type="ECO:0000313" key="4">
    <source>
        <dbReference type="Proteomes" id="UP001559025"/>
    </source>
</evidence>
<reference evidence="3 4" key="1">
    <citation type="submission" date="2024-01" db="EMBL/GenBank/DDBJ databases">
        <title>New evidence supports the origin of RcGTA from prophage.</title>
        <authorList>
            <person name="Xu Y."/>
            <person name="Liu B."/>
            <person name="Chen F."/>
        </authorList>
    </citation>
    <scope>NUCLEOTIDE SEQUENCE [LARGE SCALE GENOMIC DNA]</scope>
    <source>
        <strain evidence="3 4">CBW1107-2</strain>
    </source>
</reference>
<dbReference type="InterPro" id="IPR038186">
    <property type="entry name" value="CHAD_dom_sf"/>
</dbReference>
<evidence type="ECO:0000259" key="2">
    <source>
        <dbReference type="PROSITE" id="PS51708"/>
    </source>
</evidence>